<dbReference type="InterPro" id="IPR029021">
    <property type="entry name" value="Prot-tyrosine_phosphatase-like"/>
</dbReference>
<reference evidence="3 4" key="1">
    <citation type="submission" date="2023-02" db="EMBL/GenBank/DDBJ databases">
        <title>Oceanobacillus kimchii IFOP_LL358 isolated form Alexandrium catenella lab strain.</title>
        <authorList>
            <person name="Gajardo G."/>
            <person name="Ueki S."/>
            <person name="Maruyama F."/>
        </authorList>
    </citation>
    <scope>NUCLEOTIDE SEQUENCE [LARGE SCALE GENOMIC DNA]</scope>
    <source>
        <strain evidence="3 4">IFOP_LL358</strain>
    </source>
</reference>
<evidence type="ECO:0000259" key="2">
    <source>
        <dbReference type="PROSITE" id="PS50056"/>
    </source>
</evidence>
<accession>A0ABQ5TP53</accession>
<dbReference type="InterPro" id="IPR000387">
    <property type="entry name" value="Tyr_Pase_dom"/>
</dbReference>
<dbReference type="RefSeq" id="WP_317958284.1">
    <property type="nucleotide sequence ID" value="NZ_BSKO01000001.1"/>
</dbReference>
<protein>
    <recommendedName>
        <fullName evidence="2">Tyrosine specific protein phosphatases domain-containing protein</fullName>
    </recommendedName>
</protein>
<dbReference type="SUPFAM" id="SSF52799">
    <property type="entry name" value="(Phosphotyrosine protein) phosphatases II"/>
    <property type="match status" value="1"/>
</dbReference>
<dbReference type="Proteomes" id="UP001275436">
    <property type="component" value="Unassembled WGS sequence"/>
</dbReference>
<keyword evidence="4" id="KW-1185">Reference proteome</keyword>
<sequence length="244" mass="28166">MNDALLLNPARHIDIDGAANIRDLGGYPTKEGNMTKWGKYFRSDSLHALPLESEKYLAREKGVQSIIDLRLSFEGKYKHIDQLSYDYINIPLLDPATFTTKIPKSLVDMYCMMLDSSQKQFKEVFQHFIHAGDNPVLFHCRVGKDRTGVLAAMLLDLAGVSHDLIIKDYALTSKYKPVTEEALRSTPPLMTKKQFRSMLLCEPEYMEQFLRYFYDNYGSTEGFLHKIGFSEKERQQLRTSFIEE</sequence>
<organism evidence="3 4">
    <name type="scientific">Oceanobacillus kimchii</name>
    <dbReference type="NCBI Taxonomy" id="746691"/>
    <lineage>
        <taxon>Bacteria</taxon>
        <taxon>Bacillati</taxon>
        <taxon>Bacillota</taxon>
        <taxon>Bacilli</taxon>
        <taxon>Bacillales</taxon>
        <taxon>Bacillaceae</taxon>
        <taxon>Oceanobacillus</taxon>
    </lineage>
</organism>
<dbReference type="PROSITE" id="PS00383">
    <property type="entry name" value="TYR_PHOSPHATASE_1"/>
    <property type="match status" value="1"/>
</dbReference>
<dbReference type="PROSITE" id="PS50056">
    <property type="entry name" value="TYR_PHOSPHATASE_2"/>
    <property type="match status" value="1"/>
</dbReference>
<dbReference type="InterPro" id="IPR016130">
    <property type="entry name" value="Tyr_Pase_AS"/>
</dbReference>
<evidence type="ECO:0000313" key="4">
    <source>
        <dbReference type="Proteomes" id="UP001275436"/>
    </source>
</evidence>
<dbReference type="PANTHER" id="PTHR31126:SF1">
    <property type="entry name" value="TYROSINE SPECIFIC PROTEIN PHOSPHATASES DOMAIN-CONTAINING PROTEIN"/>
    <property type="match status" value="1"/>
</dbReference>
<gene>
    <name evidence="3" type="ORF">MACH08_31770</name>
</gene>
<dbReference type="InterPro" id="IPR026893">
    <property type="entry name" value="Tyr/Ser_Pase_IphP-type"/>
</dbReference>
<dbReference type="Pfam" id="PF13350">
    <property type="entry name" value="Y_phosphatase3"/>
    <property type="match status" value="1"/>
</dbReference>
<feature type="domain" description="Tyrosine specific protein phosphatases" evidence="2">
    <location>
        <begin position="119"/>
        <end position="155"/>
    </location>
</feature>
<comment type="caution">
    <text evidence="3">The sequence shown here is derived from an EMBL/GenBank/DDBJ whole genome shotgun (WGS) entry which is preliminary data.</text>
</comment>
<dbReference type="EMBL" id="BSKO01000001">
    <property type="protein sequence ID" value="GLO67393.1"/>
    <property type="molecule type" value="Genomic_DNA"/>
</dbReference>
<dbReference type="PANTHER" id="PTHR31126">
    <property type="entry name" value="TYROSINE-PROTEIN PHOSPHATASE"/>
    <property type="match status" value="1"/>
</dbReference>
<dbReference type="Gene3D" id="3.90.190.10">
    <property type="entry name" value="Protein tyrosine phosphatase superfamily"/>
    <property type="match status" value="1"/>
</dbReference>
<comment type="similarity">
    <text evidence="1">Belongs to the protein-tyrosine phosphatase family.</text>
</comment>
<proteinExistence type="inferred from homology"/>
<name>A0ABQ5TP53_9BACI</name>
<evidence type="ECO:0000313" key="3">
    <source>
        <dbReference type="EMBL" id="GLO67393.1"/>
    </source>
</evidence>
<evidence type="ECO:0000256" key="1">
    <source>
        <dbReference type="ARBA" id="ARBA00009580"/>
    </source>
</evidence>